<protein>
    <submittedName>
        <fullName evidence="1">Uncharacterized protein</fullName>
    </submittedName>
</protein>
<dbReference type="RefSeq" id="WP_107289171.1">
    <property type="nucleotide sequence ID" value="NZ_PYNF01000003.1"/>
</dbReference>
<reference evidence="1 2" key="1">
    <citation type="submission" date="2018-01" db="EMBL/GenBank/DDBJ databases">
        <title>Whole genome sequencing of Histamine producing bacteria.</title>
        <authorList>
            <person name="Butler K."/>
        </authorList>
    </citation>
    <scope>NUCLEOTIDE SEQUENCE [LARGE SCALE GENOMIC DNA]</scope>
    <source>
        <strain evidence="1 2">FS-7.2</strain>
    </source>
</reference>
<dbReference type="EMBL" id="PYNF01000003">
    <property type="protein sequence ID" value="PSV00541.1"/>
    <property type="molecule type" value="Genomic_DNA"/>
</dbReference>
<proteinExistence type="predicted"/>
<dbReference type="AlphaFoldDB" id="A0A2T3KLH5"/>
<name>A0A2T3KLH5_9GAMM</name>
<dbReference type="Proteomes" id="UP000241426">
    <property type="component" value="Unassembled WGS sequence"/>
</dbReference>
<gene>
    <name evidence="1" type="ORF">C9J27_05245</name>
</gene>
<sequence length="68" mass="7650">MKISAGSRENSIDAIAMSEEAEHKHLKKIQGVCYEEGEPLFVDELSDDELARLASDHIEIEAMFKSKK</sequence>
<comment type="caution">
    <text evidence="1">The sequence shown here is derived from an EMBL/GenBank/DDBJ whole genome shotgun (WGS) entry which is preliminary data.</text>
</comment>
<evidence type="ECO:0000313" key="2">
    <source>
        <dbReference type="Proteomes" id="UP000241426"/>
    </source>
</evidence>
<accession>A0A2T3KLH5</accession>
<evidence type="ECO:0000313" key="1">
    <source>
        <dbReference type="EMBL" id="PSV00541.1"/>
    </source>
</evidence>
<organism evidence="1 2">
    <name type="scientific">Photobacterium kishitanii</name>
    <dbReference type="NCBI Taxonomy" id="318456"/>
    <lineage>
        <taxon>Bacteria</taxon>
        <taxon>Pseudomonadati</taxon>
        <taxon>Pseudomonadota</taxon>
        <taxon>Gammaproteobacteria</taxon>
        <taxon>Vibrionales</taxon>
        <taxon>Vibrionaceae</taxon>
        <taxon>Photobacterium</taxon>
    </lineage>
</organism>